<dbReference type="PROSITE" id="PS51900">
    <property type="entry name" value="CB"/>
    <property type="match status" value="1"/>
</dbReference>
<keyword evidence="3 5" id="KW-0238">DNA-binding</keyword>
<accession>A0AA95KIH0</accession>
<protein>
    <submittedName>
        <fullName evidence="8">Integron integrase</fullName>
    </submittedName>
</protein>
<evidence type="ECO:0000256" key="1">
    <source>
        <dbReference type="ARBA" id="ARBA00008857"/>
    </source>
</evidence>
<dbReference type="InterPro" id="IPR011010">
    <property type="entry name" value="DNA_brk_join_enz"/>
</dbReference>
<reference evidence="8" key="2">
    <citation type="submission" date="2023-04" db="EMBL/GenBank/DDBJ databases">
        <authorList>
            <person name="Beletskiy A.V."/>
            <person name="Mardanov A.V."/>
            <person name="Ravin N.V."/>
        </authorList>
    </citation>
    <scope>NUCLEOTIDE SEQUENCE</scope>
    <source>
        <strain evidence="8">GKL-02</strain>
    </source>
</reference>
<dbReference type="SUPFAM" id="SSF56349">
    <property type="entry name" value="DNA breaking-rejoining enzymes"/>
    <property type="match status" value="1"/>
</dbReference>
<reference evidence="8" key="1">
    <citation type="journal article" date="2023" name="Int. J. Mol. Sci.">
        <title>Metagenomics Revealed a New Genus 'Candidatus Thiocaldithrix dubininis' gen. nov., sp. nov. and a New Species 'Candidatus Thiothrix putei' sp. nov. in the Family Thiotrichaceae, Some Members of Which Have Traits of Both Na+- and H+-Motive Energetics.</title>
        <authorList>
            <person name="Ravin N.V."/>
            <person name="Muntyan M.S."/>
            <person name="Smolyakov D.D."/>
            <person name="Rudenko T.S."/>
            <person name="Beletsky A.V."/>
            <person name="Mardanov A.V."/>
            <person name="Grabovich M.Y."/>
        </authorList>
    </citation>
    <scope>NUCLEOTIDE SEQUENCE</scope>
    <source>
        <strain evidence="8">GKL-02</strain>
    </source>
</reference>
<evidence type="ECO:0000256" key="3">
    <source>
        <dbReference type="ARBA" id="ARBA00023125"/>
    </source>
</evidence>
<dbReference type="Pfam" id="PF00589">
    <property type="entry name" value="Phage_integrase"/>
    <property type="match status" value="1"/>
</dbReference>
<dbReference type="PROSITE" id="PS51898">
    <property type="entry name" value="TYR_RECOMBINASE"/>
    <property type="match status" value="1"/>
</dbReference>
<dbReference type="InterPro" id="IPR011946">
    <property type="entry name" value="Integrase_integron-type"/>
</dbReference>
<dbReference type="AlphaFoldDB" id="A0AA95KIH0"/>
<evidence type="ECO:0000313" key="8">
    <source>
        <dbReference type="EMBL" id="WGZ93376.1"/>
    </source>
</evidence>
<evidence type="ECO:0000259" key="6">
    <source>
        <dbReference type="PROSITE" id="PS51898"/>
    </source>
</evidence>
<dbReference type="Pfam" id="PF13495">
    <property type="entry name" value="Phage_int_SAM_4"/>
    <property type="match status" value="1"/>
</dbReference>
<dbReference type="Gene3D" id="1.10.150.130">
    <property type="match status" value="1"/>
</dbReference>
<dbReference type="GO" id="GO:0006310">
    <property type="term" value="P:DNA recombination"/>
    <property type="evidence" value="ECO:0007669"/>
    <property type="project" value="UniProtKB-KW"/>
</dbReference>
<dbReference type="InterPro" id="IPR044068">
    <property type="entry name" value="CB"/>
</dbReference>
<comment type="similarity">
    <text evidence="1">Belongs to the 'phage' integrase family.</text>
</comment>
<evidence type="ECO:0000256" key="5">
    <source>
        <dbReference type="PROSITE-ProRule" id="PRU01248"/>
    </source>
</evidence>
<keyword evidence="2" id="KW-0229">DNA integration</keyword>
<name>A0AA95KIH0_9GAMM</name>
<dbReference type="InterPro" id="IPR013762">
    <property type="entry name" value="Integrase-like_cat_sf"/>
</dbReference>
<dbReference type="GO" id="GO:0015074">
    <property type="term" value="P:DNA integration"/>
    <property type="evidence" value="ECO:0007669"/>
    <property type="project" value="UniProtKB-KW"/>
</dbReference>
<keyword evidence="4" id="KW-0233">DNA recombination</keyword>
<evidence type="ECO:0000259" key="7">
    <source>
        <dbReference type="PROSITE" id="PS51900"/>
    </source>
</evidence>
<feature type="domain" description="Core-binding (CB)" evidence="7">
    <location>
        <begin position="100"/>
        <end position="173"/>
    </location>
</feature>
<gene>
    <name evidence="8" type="ORF">QJT81_16405</name>
</gene>
<dbReference type="GO" id="GO:0003677">
    <property type="term" value="F:DNA binding"/>
    <property type="evidence" value="ECO:0007669"/>
    <property type="project" value="UniProtKB-UniRule"/>
</dbReference>
<feature type="domain" description="Tyr recombinase" evidence="6">
    <location>
        <begin position="198"/>
        <end position="412"/>
    </location>
</feature>
<dbReference type="Gene3D" id="1.10.443.10">
    <property type="entry name" value="Intergrase catalytic core"/>
    <property type="match status" value="1"/>
</dbReference>
<dbReference type="EMBL" id="CP124756">
    <property type="protein sequence ID" value="WGZ93376.1"/>
    <property type="molecule type" value="Genomic_DNA"/>
</dbReference>
<evidence type="ECO:0000256" key="2">
    <source>
        <dbReference type="ARBA" id="ARBA00022908"/>
    </source>
</evidence>
<dbReference type="InterPro" id="IPR010998">
    <property type="entry name" value="Integrase_recombinase_N"/>
</dbReference>
<dbReference type="PANTHER" id="PTHR30349">
    <property type="entry name" value="PHAGE INTEGRASE-RELATED"/>
    <property type="match status" value="1"/>
</dbReference>
<dbReference type="InterPro" id="IPR050090">
    <property type="entry name" value="Tyrosine_recombinase_XerCD"/>
</dbReference>
<proteinExistence type="inferred from homology"/>
<dbReference type="KEGG" id="tput:QJT81_16405"/>
<dbReference type="InterPro" id="IPR004107">
    <property type="entry name" value="Integrase_SAM-like_N"/>
</dbReference>
<evidence type="ECO:0000256" key="4">
    <source>
        <dbReference type="ARBA" id="ARBA00023172"/>
    </source>
</evidence>
<dbReference type="InterPro" id="IPR002104">
    <property type="entry name" value="Integrase_catalytic"/>
</dbReference>
<dbReference type="PANTHER" id="PTHR30349:SF64">
    <property type="entry name" value="PROPHAGE INTEGRASE INTD-RELATED"/>
    <property type="match status" value="1"/>
</dbReference>
<dbReference type="Proteomes" id="UP001301326">
    <property type="component" value="Chromosome"/>
</dbReference>
<dbReference type="NCBIfam" id="TIGR02249">
    <property type="entry name" value="integrase_gron"/>
    <property type="match status" value="1"/>
</dbReference>
<sequence length="418" mass="47711">MNAIVKTNIEPVELWKLVIDEVIFYSEFKLIGDSKEKADKQLATLKRSIMNVANTGGTRQEALPLVYAYNSAITDIVSNVIEQSRDDFEKNEPVVVESIPAFMQRLKEYIRVRNYSYETEKTYLSWVQKYIEFNGHKHPAKLNHLHIEAYLNYLVNRRKVALATQKQAFNAIMFTYNQFLKAKLEPIDSVNKSKKPKKLPVVLSTNEVKAVFTQLRGIHYLIARLLYGTGLRISECMSLRLKDIDFDRSEIFVHRGKGAKDRVVMLPKKLIPELKEHIAKVETLHLEDLDKGYGSVYIPEALNRKASSYATDIGWQWLFPSANLSEDVYVSGIIRRWHIQESTIQRELRKAGQAAMVKKNVYPHILRHSFATHLVQGGTDIRSVQELLGHSDISTTQIYLHLAGSAANGVASPLDSIL</sequence>
<organism evidence="8">
    <name type="scientific">Candidatus Thiothrix putei</name>
    <dbReference type="NCBI Taxonomy" id="3080811"/>
    <lineage>
        <taxon>Bacteria</taxon>
        <taxon>Pseudomonadati</taxon>
        <taxon>Pseudomonadota</taxon>
        <taxon>Gammaproteobacteria</taxon>
        <taxon>Thiotrichales</taxon>
        <taxon>Thiotrichaceae</taxon>
        <taxon>Thiothrix</taxon>
    </lineage>
</organism>